<feature type="region of interest" description="Disordered" evidence="1">
    <location>
        <begin position="173"/>
        <end position="208"/>
    </location>
</feature>
<dbReference type="InterPro" id="IPR024402">
    <property type="entry name" value="DUF2726"/>
</dbReference>
<keyword evidence="2" id="KW-1133">Transmembrane helix</keyword>
<organism evidence="4 5">
    <name type="scientific">Oceanisphaera marina</name>
    <dbReference type="NCBI Taxonomy" id="2017550"/>
    <lineage>
        <taxon>Bacteria</taxon>
        <taxon>Pseudomonadati</taxon>
        <taxon>Pseudomonadota</taxon>
        <taxon>Gammaproteobacteria</taxon>
        <taxon>Aeromonadales</taxon>
        <taxon>Aeromonadaceae</taxon>
        <taxon>Oceanisphaera</taxon>
    </lineage>
</organism>
<sequence length="208" mass="23247">MIKMLPVSMLDWLVFSIVLLLVLLVLLSLLRKLWRGKPKQPYQQKLLFSPEGATALRLLDHAIGKQLRIFAAVNISELITLNPKLKKSQREQAWHAIYGETLDFVLCSPKDLKPRAAVVLADDSLSKTDGKKQQQLLQQIQDAGLPVIQLSPKAWPDARALQDDIIAACKPAAAPQRLTSGQGRVEPVLNLPDEEQTDEPDNEPRIKL</sequence>
<evidence type="ECO:0000256" key="1">
    <source>
        <dbReference type="SAM" id="MobiDB-lite"/>
    </source>
</evidence>
<dbReference type="Pfam" id="PF10881">
    <property type="entry name" value="DUF2726"/>
    <property type="match status" value="1"/>
</dbReference>
<feature type="compositionally biased region" description="Acidic residues" evidence="1">
    <location>
        <begin position="192"/>
        <end position="201"/>
    </location>
</feature>
<reference evidence="5" key="1">
    <citation type="journal article" date="2019" name="Int. J. Syst. Evol. Microbiol.">
        <title>The Global Catalogue of Microorganisms (GCM) 10K type strain sequencing project: providing services to taxonomists for standard genome sequencing and annotation.</title>
        <authorList>
            <consortium name="The Broad Institute Genomics Platform"/>
            <consortium name="The Broad Institute Genome Sequencing Center for Infectious Disease"/>
            <person name="Wu L."/>
            <person name="Ma J."/>
        </authorList>
    </citation>
    <scope>NUCLEOTIDE SEQUENCE [LARGE SCALE GENOMIC DNA]</scope>
    <source>
        <strain evidence="5">CGMCC 1.15923</strain>
    </source>
</reference>
<evidence type="ECO:0000313" key="4">
    <source>
        <dbReference type="EMBL" id="GGB38759.1"/>
    </source>
</evidence>
<dbReference type="Proteomes" id="UP000646152">
    <property type="component" value="Unassembled WGS sequence"/>
</dbReference>
<keyword evidence="2" id="KW-0812">Transmembrane</keyword>
<protein>
    <recommendedName>
        <fullName evidence="3">DUF2726 domain-containing protein</fullName>
    </recommendedName>
</protein>
<gene>
    <name evidence="4" type="ORF">GCM10011502_10010</name>
</gene>
<keyword evidence="2" id="KW-0472">Membrane</keyword>
<proteinExistence type="predicted"/>
<evidence type="ECO:0000259" key="3">
    <source>
        <dbReference type="Pfam" id="PF10881"/>
    </source>
</evidence>
<feature type="transmembrane region" description="Helical" evidence="2">
    <location>
        <begin position="12"/>
        <end position="30"/>
    </location>
</feature>
<dbReference type="EMBL" id="BMKE01000006">
    <property type="protein sequence ID" value="GGB38759.1"/>
    <property type="molecule type" value="Genomic_DNA"/>
</dbReference>
<evidence type="ECO:0000256" key="2">
    <source>
        <dbReference type="SAM" id="Phobius"/>
    </source>
</evidence>
<evidence type="ECO:0000313" key="5">
    <source>
        <dbReference type="Proteomes" id="UP000646152"/>
    </source>
</evidence>
<comment type="caution">
    <text evidence="4">The sequence shown here is derived from an EMBL/GenBank/DDBJ whole genome shotgun (WGS) entry which is preliminary data.</text>
</comment>
<accession>A0ABQ1IHI8</accession>
<name>A0ABQ1IHI8_9GAMM</name>
<keyword evidence="5" id="KW-1185">Reference proteome</keyword>
<dbReference type="RefSeq" id="WP_188629003.1">
    <property type="nucleotide sequence ID" value="NZ_BMKE01000006.1"/>
</dbReference>
<feature type="domain" description="DUF2726" evidence="3">
    <location>
        <begin position="45"/>
        <end position="165"/>
    </location>
</feature>